<dbReference type="Proteomes" id="UP000283090">
    <property type="component" value="Unassembled WGS sequence"/>
</dbReference>
<dbReference type="OrthoDB" id="5368563at2759"/>
<dbReference type="GeneID" id="93590435"/>
<feature type="chain" id="PRO_5019457501" description="ShKT domain-containing protein" evidence="1">
    <location>
        <begin position="17"/>
        <end position="69"/>
    </location>
</feature>
<protein>
    <recommendedName>
        <fullName evidence="4">ShKT domain-containing protein</fullName>
    </recommendedName>
</protein>
<organism evidence="2 3">
    <name type="scientific">Arthrobotrys flagrans</name>
    <name type="common">Nematode-trapping fungus</name>
    <name type="synonym">Trichothecium flagrans</name>
    <dbReference type="NCBI Taxonomy" id="97331"/>
    <lineage>
        <taxon>Eukaryota</taxon>
        <taxon>Fungi</taxon>
        <taxon>Dikarya</taxon>
        <taxon>Ascomycota</taxon>
        <taxon>Pezizomycotina</taxon>
        <taxon>Orbiliomycetes</taxon>
        <taxon>Orbiliales</taxon>
        <taxon>Orbiliaceae</taxon>
        <taxon>Arthrobotrys</taxon>
    </lineage>
</organism>
<keyword evidence="1" id="KW-0732">Signal</keyword>
<accession>A0A436ZMY0</accession>
<evidence type="ECO:0000313" key="2">
    <source>
        <dbReference type="EMBL" id="RVD80220.1"/>
    </source>
</evidence>
<evidence type="ECO:0000313" key="3">
    <source>
        <dbReference type="Proteomes" id="UP000283090"/>
    </source>
</evidence>
<dbReference type="EMBL" id="SAEB01000012">
    <property type="protein sequence ID" value="RVD80220.1"/>
    <property type="molecule type" value="Genomic_DNA"/>
</dbReference>
<comment type="caution">
    <text evidence="2">The sequence shown here is derived from an EMBL/GenBank/DDBJ whole genome shotgun (WGS) entry which is preliminary data.</text>
</comment>
<evidence type="ECO:0000256" key="1">
    <source>
        <dbReference type="SAM" id="SignalP"/>
    </source>
</evidence>
<dbReference type="VEuPathDB" id="FungiDB:DFL_008124"/>
<dbReference type="AlphaFoldDB" id="A0A436ZMY0"/>
<gene>
    <name evidence="2" type="ORF">DFL_008124</name>
</gene>
<name>A0A436ZMY0_ARTFL</name>
<sequence>MKAFLFVLAALPTILAAAVPAPAPADAIEERATCPSWSVWQSCWNECKRTGRATDACYSCCQQTCRPCK</sequence>
<evidence type="ECO:0008006" key="4">
    <source>
        <dbReference type="Google" id="ProtNLM"/>
    </source>
</evidence>
<keyword evidence="3" id="KW-1185">Reference proteome</keyword>
<dbReference type="RefSeq" id="XP_067485764.1">
    <property type="nucleotide sequence ID" value="XM_067637813.1"/>
</dbReference>
<feature type="signal peptide" evidence="1">
    <location>
        <begin position="1"/>
        <end position="16"/>
    </location>
</feature>
<proteinExistence type="predicted"/>
<reference evidence="2 3" key="1">
    <citation type="submission" date="2019-01" db="EMBL/GenBank/DDBJ databases">
        <title>Intercellular communication is required for trap formation in the nematode-trapping fungus Duddingtonia flagrans.</title>
        <authorList>
            <person name="Youssar L."/>
            <person name="Wernet V."/>
            <person name="Hensel N."/>
            <person name="Hildebrandt H.-G."/>
            <person name="Fischer R."/>
        </authorList>
    </citation>
    <scope>NUCLEOTIDE SEQUENCE [LARGE SCALE GENOMIC DNA]</scope>
    <source>
        <strain evidence="2 3">CBS H-5679</strain>
    </source>
</reference>